<accession>A0AC35U9Z0</accession>
<name>A0AC35U9Z0_9BILA</name>
<dbReference type="WBParaSite" id="RSKR_0000880200.1">
    <property type="protein sequence ID" value="RSKR_0000880200.1"/>
    <property type="gene ID" value="RSKR_0000880200"/>
</dbReference>
<dbReference type="Proteomes" id="UP000095286">
    <property type="component" value="Unplaced"/>
</dbReference>
<evidence type="ECO:0000313" key="2">
    <source>
        <dbReference type="WBParaSite" id="RSKR_0000880200.1"/>
    </source>
</evidence>
<protein>
    <submittedName>
        <fullName evidence="2">Ground-like domain-containing protein</fullName>
    </submittedName>
</protein>
<evidence type="ECO:0000313" key="1">
    <source>
        <dbReference type="Proteomes" id="UP000095286"/>
    </source>
</evidence>
<proteinExistence type="predicted"/>
<reference evidence="2" key="1">
    <citation type="submission" date="2016-11" db="UniProtKB">
        <authorList>
            <consortium name="WormBaseParasite"/>
        </authorList>
    </citation>
    <scope>IDENTIFICATION</scope>
    <source>
        <strain evidence="2">KR3021</strain>
    </source>
</reference>
<sequence length="192" mass="22042">MRGMINGGFQSSNKHKGSMPEKTKRYKCIEIIDEDEETSSLEQIPAPHVDVNKYKSFPIHQEHSGGVYVPLNPSPYVNKKKEVKYVTMPHFNTERPRVILTTIKPEPIPVTIPPKVPIPEDVPKDSQNRPLLLSPDHCKMIKKYSDMYMVKNIREWAHTHCSFARMYLPSATCAEIDILVDSCFKQNFITDS</sequence>
<organism evidence="1 2">
    <name type="scientific">Rhabditophanes sp. KR3021</name>
    <dbReference type="NCBI Taxonomy" id="114890"/>
    <lineage>
        <taxon>Eukaryota</taxon>
        <taxon>Metazoa</taxon>
        <taxon>Ecdysozoa</taxon>
        <taxon>Nematoda</taxon>
        <taxon>Chromadorea</taxon>
        <taxon>Rhabditida</taxon>
        <taxon>Tylenchina</taxon>
        <taxon>Panagrolaimomorpha</taxon>
        <taxon>Strongyloidoidea</taxon>
        <taxon>Alloionematidae</taxon>
        <taxon>Rhabditophanes</taxon>
    </lineage>
</organism>